<dbReference type="EMBL" id="VNHK01000006">
    <property type="protein sequence ID" value="TYO91796.1"/>
    <property type="molecule type" value="Genomic_DNA"/>
</dbReference>
<evidence type="ECO:0000313" key="2">
    <source>
        <dbReference type="EMBL" id="TYO91796.1"/>
    </source>
</evidence>
<proteinExistence type="predicted"/>
<reference evidence="2 3" key="1">
    <citation type="submission" date="2019-07" db="EMBL/GenBank/DDBJ databases">
        <title>Genomic Encyclopedia of Archaeal and Bacterial Type Strains, Phase II (KMG-II): from individual species to whole genera.</title>
        <authorList>
            <person name="Goeker M."/>
        </authorList>
    </citation>
    <scope>NUCLEOTIDE SEQUENCE [LARGE SCALE GENOMIC DNA]</scope>
    <source>
        <strain evidence="2 3">DSM 14571</strain>
    </source>
</reference>
<dbReference type="Proteomes" id="UP000324513">
    <property type="component" value="Unassembled WGS sequence"/>
</dbReference>
<evidence type="ECO:0000313" key="4">
    <source>
        <dbReference type="Proteomes" id="UP001239265"/>
    </source>
</evidence>
<dbReference type="RefSeq" id="WP_260234382.1">
    <property type="nucleotide sequence ID" value="NZ_FLSS01000012.1"/>
</dbReference>
<evidence type="ECO:0000313" key="3">
    <source>
        <dbReference type="Proteomes" id="UP000324513"/>
    </source>
</evidence>
<organism evidence="1 4">
    <name type="scientific">Elizabethkingia miricola</name>
    <name type="common">Chryseobacterium miricola</name>
    <dbReference type="NCBI Taxonomy" id="172045"/>
    <lineage>
        <taxon>Bacteria</taxon>
        <taxon>Pseudomonadati</taxon>
        <taxon>Bacteroidota</taxon>
        <taxon>Flavobacteriia</taxon>
        <taxon>Flavobacteriales</taxon>
        <taxon>Weeksellaceae</taxon>
        <taxon>Elizabethkingia</taxon>
    </lineage>
</organism>
<sequence>MSCKFSHTTIINRLIISFVVTILSLFSIVYAQHNPFIKTTWKIDHIAPNGKAILIKAKWINLSNERAKFHFIQFEDNINYQTGISCYNALGLYRVRENNIIELATSDGAMSPDCEEPKILSGSYYFKENNNIIELTPLYEEAPSGIDAISNVISVQTDSAVVTPTPQPSKRVKNLPIYKKKIKNRK</sequence>
<comment type="caution">
    <text evidence="1">The sequence shown here is derived from an EMBL/GenBank/DDBJ whole genome shotgun (WGS) entry which is preliminary data.</text>
</comment>
<dbReference type="AlphaFoldDB" id="A0ABD5B4A2"/>
<accession>A0ABD5B4A2</accession>
<reference evidence="1 4" key="2">
    <citation type="submission" date="2023-06" db="EMBL/GenBank/DDBJ databases">
        <title>Nosocomial Elizabethkingia miricola genome.</title>
        <authorList>
            <person name="Morgado S."/>
            <person name="Fonseca E."/>
            <person name="Freitas F."/>
            <person name="Vicente A.C."/>
        </authorList>
    </citation>
    <scope>NUCLEOTIDE SEQUENCE [LARGE SCALE GENOMIC DNA]</scope>
    <source>
        <strain evidence="1 4">EM15</strain>
    </source>
</reference>
<dbReference type="Proteomes" id="UP001239265">
    <property type="component" value="Unassembled WGS sequence"/>
</dbReference>
<gene>
    <name evidence="2" type="ORF">LX74_02042</name>
    <name evidence="1" type="ORF">QT385_07615</name>
</gene>
<keyword evidence="3" id="KW-1185">Reference proteome</keyword>
<evidence type="ECO:0000313" key="1">
    <source>
        <dbReference type="EMBL" id="MDQ8748500.1"/>
    </source>
</evidence>
<dbReference type="EMBL" id="JAUCQJ010000002">
    <property type="protein sequence ID" value="MDQ8748500.1"/>
    <property type="molecule type" value="Genomic_DNA"/>
</dbReference>
<name>A0ABD5B4A2_ELIMR</name>
<protein>
    <submittedName>
        <fullName evidence="1">Uncharacterized protein</fullName>
    </submittedName>
</protein>